<organism evidence="1 2">
    <name type="scientific">Tanacetum coccineum</name>
    <dbReference type="NCBI Taxonomy" id="301880"/>
    <lineage>
        <taxon>Eukaryota</taxon>
        <taxon>Viridiplantae</taxon>
        <taxon>Streptophyta</taxon>
        <taxon>Embryophyta</taxon>
        <taxon>Tracheophyta</taxon>
        <taxon>Spermatophyta</taxon>
        <taxon>Magnoliopsida</taxon>
        <taxon>eudicotyledons</taxon>
        <taxon>Gunneridae</taxon>
        <taxon>Pentapetalae</taxon>
        <taxon>asterids</taxon>
        <taxon>campanulids</taxon>
        <taxon>Asterales</taxon>
        <taxon>Asteraceae</taxon>
        <taxon>Asteroideae</taxon>
        <taxon>Anthemideae</taxon>
        <taxon>Anthemidinae</taxon>
        <taxon>Tanacetum</taxon>
    </lineage>
</organism>
<sequence>MASLPNWHQLKHVPNTLQDAKSLNARLLETLVRGTNWRCMVKLSSRKTSIRREFLRSNCHTIGYAYYVGGNKNPVRLEDIWEFGCTSFNNLKAYWFQRSMGTLSSSTQSSQLCSLLCPQGITHTVATRAINTAQCVNTASTQDAVDGLTTIKNLSLLL</sequence>
<accession>A0ABQ5F340</accession>
<proteinExistence type="predicted"/>
<protein>
    <submittedName>
        <fullName evidence="1">Uncharacterized protein</fullName>
    </submittedName>
</protein>
<name>A0ABQ5F340_9ASTR</name>
<reference evidence="1" key="2">
    <citation type="submission" date="2022-01" db="EMBL/GenBank/DDBJ databases">
        <authorList>
            <person name="Yamashiro T."/>
            <person name="Shiraishi A."/>
            <person name="Satake H."/>
            <person name="Nakayama K."/>
        </authorList>
    </citation>
    <scope>NUCLEOTIDE SEQUENCE</scope>
</reference>
<gene>
    <name evidence="1" type="ORF">Tco_0992800</name>
</gene>
<reference evidence="1" key="1">
    <citation type="journal article" date="2022" name="Int. J. Mol. Sci.">
        <title>Draft Genome of Tanacetum Coccineum: Genomic Comparison of Closely Related Tanacetum-Family Plants.</title>
        <authorList>
            <person name="Yamashiro T."/>
            <person name="Shiraishi A."/>
            <person name="Nakayama K."/>
            <person name="Satake H."/>
        </authorList>
    </citation>
    <scope>NUCLEOTIDE SEQUENCE</scope>
</reference>
<keyword evidence="2" id="KW-1185">Reference proteome</keyword>
<evidence type="ECO:0000313" key="1">
    <source>
        <dbReference type="EMBL" id="GJT57746.1"/>
    </source>
</evidence>
<dbReference type="Proteomes" id="UP001151760">
    <property type="component" value="Unassembled WGS sequence"/>
</dbReference>
<evidence type="ECO:0000313" key="2">
    <source>
        <dbReference type="Proteomes" id="UP001151760"/>
    </source>
</evidence>
<comment type="caution">
    <text evidence="1">The sequence shown here is derived from an EMBL/GenBank/DDBJ whole genome shotgun (WGS) entry which is preliminary data.</text>
</comment>
<dbReference type="EMBL" id="BQNB010016958">
    <property type="protein sequence ID" value="GJT57746.1"/>
    <property type="molecule type" value="Genomic_DNA"/>
</dbReference>